<organism evidence="1 2">
    <name type="scientific">Pseudomonas putida</name>
    <name type="common">Arthrobacter siderocapsulatus</name>
    <dbReference type="NCBI Taxonomy" id="303"/>
    <lineage>
        <taxon>Bacteria</taxon>
        <taxon>Pseudomonadati</taxon>
        <taxon>Pseudomonadota</taxon>
        <taxon>Gammaproteobacteria</taxon>
        <taxon>Pseudomonadales</taxon>
        <taxon>Pseudomonadaceae</taxon>
        <taxon>Pseudomonas</taxon>
    </lineage>
</organism>
<accession>A0A1Y3L1T3</accession>
<sequence>MEEIIQRLFAKSFKGRLYAMATNKNIPLRRSTSRDKWHWGFEPQDDWLMAGGDLSSIMLDFIFDSETEDRLHYHIRLAGLPHKLGLSLNNYLGFYLHAEVTDYWKIEPLELTEDGLICYLRDHEGYRVGAIKDTPHRSGHSMYLLNTKDGETLTFLLQQSV</sequence>
<proteinExistence type="predicted"/>
<gene>
    <name evidence="1" type="ORF">B8W72_18695</name>
</gene>
<reference evidence="1 2" key="1">
    <citation type="submission" date="2017-05" db="EMBL/GenBank/DDBJ databases">
        <title>Whole genome sequence of Pseudomonas putida isolate 1312 commercialized as a biostimulant.</title>
        <authorList>
            <person name="Crovadore J."/>
            <person name="Blanc P."/>
            <person name="Chablais R."/>
            <person name="Cochard B."/>
            <person name="Grizard D."/>
            <person name="Lefort F."/>
        </authorList>
    </citation>
    <scope>NUCLEOTIDE SEQUENCE [LARGE SCALE GENOMIC DNA]</scope>
    <source>
        <strain evidence="1 2">1312</strain>
    </source>
</reference>
<comment type="caution">
    <text evidence="1">The sequence shown here is derived from an EMBL/GenBank/DDBJ whole genome shotgun (WGS) entry which is preliminary data.</text>
</comment>
<evidence type="ECO:0000313" key="2">
    <source>
        <dbReference type="Proteomes" id="UP000196082"/>
    </source>
</evidence>
<dbReference type="EMBL" id="NFSB01000082">
    <property type="protein sequence ID" value="OUM29412.1"/>
    <property type="molecule type" value="Genomic_DNA"/>
</dbReference>
<protein>
    <submittedName>
        <fullName evidence="1">Uncharacterized protein</fullName>
    </submittedName>
</protein>
<dbReference type="RefSeq" id="WP_086977138.1">
    <property type="nucleotide sequence ID" value="NZ_NFSB01000082.1"/>
</dbReference>
<name>A0A1Y3L1T3_PSEPU</name>
<dbReference type="AlphaFoldDB" id="A0A1Y3L1T3"/>
<dbReference type="Proteomes" id="UP000196082">
    <property type="component" value="Unassembled WGS sequence"/>
</dbReference>
<evidence type="ECO:0000313" key="1">
    <source>
        <dbReference type="EMBL" id="OUM29412.1"/>
    </source>
</evidence>